<reference evidence="1 2" key="1">
    <citation type="submission" date="2016-07" db="EMBL/GenBank/DDBJ databases">
        <title>Pervasive Adenine N6-methylation of Active Genes in Fungi.</title>
        <authorList>
            <consortium name="DOE Joint Genome Institute"/>
            <person name="Mondo S.J."/>
            <person name="Dannebaum R.O."/>
            <person name="Kuo R.C."/>
            <person name="Labutti K."/>
            <person name="Haridas S."/>
            <person name="Kuo A."/>
            <person name="Salamov A."/>
            <person name="Ahrendt S.R."/>
            <person name="Lipzen A."/>
            <person name="Sullivan W."/>
            <person name="Andreopoulos W.B."/>
            <person name="Clum A."/>
            <person name="Lindquist E."/>
            <person name="Daum C."/>
            <person name="Ramamoorthy G.K."/>
            <person name="Gryganskyi A."/>
            <person name="Culley D."/>
            <person name="Magnuson J.K."/>
            <person name="James T.Y."/>
            <person name="O'Malley M.A."/>
            <person name="Stajich J.E."/>
            <person name="Spatafora J.W."/>
            <person name="Visel A."/>
            <person name="Grigoriev I.V."/>
        </authorList>
    </citation>
    <scope>NUCLEOTIDE SEQUENCE [LARGE SCALE GENOMIC DNA]</scope>
    <source>
        <strain evidence="1 2">PL171</strain>
    </source>
</reference>
<dbReference type="Proteomes" id="UP000193411">
    <property type="component" value="Unassembled WGS sequence"/>
</dbReference>
<keyword evidence="2" id="KW-1185">Reference proteome</keyword>
<accession>A0A1Y2H4W8</accession>
<dbReference type="EMBL" id="MCFL01000150">
    <property type="protein sequence ID" value="ORZ29620.1"/>
    <property type="molecule type" value="Genomic_DNA"/>
</dbReference>
<organism evidence="1 2">
    <name type="scientific">Catenaria anguillulae PL171</name>
    <dbReference type="NCBI Taxonomy" id="765915"/>
    <lineage>
        <taxon>Eukaryota</taxon>
        <taxon>Fungi</taxon>
        <taxon>Fungi incertae sedis</taxon>
        <taxon>Blastocladiomycota</taxon>
        <taxon>Blastocladiomycetes</taxon>
        <taxon>Blastocladiales</taxon>
        <taxon>Catenariaceae</taxon>
        <taxon>Catenaria</taxon>
    </lineage>
</organism>
<name>A0A1Y2H4W8_9FUNG</name>
<evidence type="ECO:0000313" key="2">
    <source>
        <dbReference type="Proteomes" id="UP000193411"/>
    </source>
</evidence>
<gene>
    <name evidence="1" type="ORF">BCR44DRAFT_38814</name>
</gene>
<dbReference type="AlphaFoldDB" id="A0A1Y2H4W8"/>
<comment type="caution">
    <text evidence="1">The sequence shown here is derived from an EMBL/GenBank/DDBJ whole genome shotgun (WGS) entry which is preliminary data.</text>
</comment>
<protein>
    <submittedName>
        <fullName evidence="1">Uncharacterized protein</fullName>
    </submittedName>
</protein>
<sequence length="164" mass="18215">MPSSRPSNWILRDSSQMSSLMMRPSTRYPGIPFPIHGRRTSSPCARPSCDHRWYVLNVGRLGAFTLTSFLVSLYAPQFTKVIRLSDGCLPAADSHHLRGPRSEQRHMNPAKPAAMALLPPSFLVADQAEHAGNVELEEEIQEALARGTPFAQEFFPVDEEALDA</sequence>
<evidence type="ECO:0000313" key="1">
    <source>
        <dbReference type="EMBL" id="ORZ29620.1"/>
    </source>
</evidence>
<proteinExistence type="predicted"/>